<organism evidence="2 3">
    <name type="scientific">Sulfitobacter phage EE36phi1</name>
    <dbReference type="NCBI Taxonomy" id="490913"/>
    <lineage>
        <taxon>Viruses</taxon>
        <taxon>Duplodnaviria</taxon>
        <taxon>Heunggongvirae</taxon>
        <taxon>Uroviricota</taxon>
        <taxon>Caudoviricetes</taxon>
        <taxon>Schitoviridae</taxon>
        <taxon>Rhodovirinae</taxon>
        <taxon>Aorunvirus</taxon>
        <taxon>Aorunvirus EE36phi1</taxon>
    </lineage>
</organism>
<evidence type="ECO:0000313" key="2">
    <source>
        <dbReference type="EMBL" id="ACL81405.1"/>
    </source>
</evidence>
<keyword evidence="3" id="KW-1185">Reference proteome</keyword>
<keyword evidence="1" id="KW-0812">Transmembrane</keyword>
<feature type="transmembrane region" description="Helical" evidence="1">
    <location>
        <begin position="38"/>
        <end position="60"/>
    </location>
</feature>
<sequence length="63" mass="6962">MLTKIRQTITAIAGVFITLASLFIIALLGAMVMFVGYFLIWGLIGIAVISFIVFLVWAWITDP</sequence>
<evidence type="ECO:0000256" key="1">
    <source>
        <dbReference type="SAM" id="Phobius"/>
    </source>
</evidence>
<dbReference type="EMBL" id="FJ591094">
    <property type="protein sequence ID" value="ACL81405.1"/>
    <property type="molecule type" value="Genomic_DNA"/>
</dbReference>
<accession>C4NTD9</accession>
<feature type="transmembrane region" description="Helical" evidence="1">
    <location>
        <begin position="12"/>
        <end position="32"/>
    </location>
</feature>
<dbReference type="RefSeq" id="YP_002898987.1">
    <property type="nucleotide sequence ID" value="NC_012696.1"/>
</dbReference>
<keyword evidence="1" id="KW-1133">Transmembrane helix</keyword>
<name>C4NTD9_9CAUD</name>
<dbReference type="GeneID" id="7874792"/>
<proteinExistence type="predicted"/>
<dbReference type="OrthoDB" id="36853at10239"/>
<dbReference type="KEGG" id="vg:7874792"/>
<evidence type="ECO:0000313" key="3">
    <source>
        <dbReference type="Proteomes" id="UP000002342"/>
    </source>
</evidence>
<dbReference type="Proteomes" id="UP000002342">
    <property type="component" value="Segment"/>
</dbReference>
<keyword evidence="1" id="KW-0472">Membrane</keyword>
<reference evidence="2 3" key="1">
    <citation type="journal article" date="2009" name="Environ. Microbiol.">
        <title>Genome sequences of two novel phages infecting marine roseobacters.</title>
        <authorList>
            <person name="Zhao Y."/>
            <person name="Wang K."/>
            <person name="Jiao N."/>
            <person name="Chen F."/>
        </authorList>
    </citation>
    <scope>NUCLEOTIDE SEQUENCE</scope>
    <source>
        <strain evidence="2">EE36P1</strain>
    </source>
</reference>
<protein>
    <submittedName>
        <fullName evidence="2">Uncharacterized protein</fullName>
    </submittedName>
</protein>